<dbReference type="Pfam" id="PF13372">
    <property type="entry name" value="Alginate_exp"/>
    <property type="match status" value="1"/>
</dbReference>
<dbReference type="Proteomes" id="UP001156905">
    <property type="component" value="Unassembled WGS sequence"/>
</dbReference>
<protein>
    <submittedName>
        <fullName evidence="2">Alginate export family protein</fullName>
    </submittedName>
</protein>
<evidence type="ECO:0000313" key="3">
    <source>
        <dbReference type="Proteomes" id="UP001156905"/>
    </source>
</evidence>
<reference evidence="3" key="1">
    <citation type="journal article" date="2019" name="Int. J. Syst. Evol. Microbiol.">
        <title>The Global Catalogue of Microorganisms (GCM) 10K type strain sequencing project: providing services to taxonomists for standard genome sequencing and annotation.</title>
        <authorList>
            <consortium name="The Broad Institute Genomics Platform"/>
            <consortium name="The Broad Institute Genome Sequencing Center for Infectious Disease"/>
            <person name="Wu L."/>
            <person name="Ma J."/>
        </authorList>
    </citation>
    <scope>NUCLEOTIDE SEQUENCE [LARGE SCALE GENOMIC DNA]</scope>
    <source>
        <strain evidence="3">NBRC 102520</strain>
    </source>
</reference>
<proteinExistence type="predicted"/>
<evidence type="ECO:0000313" key="2">
    <source>
        <dbReference type="EMBL" id="GLR84078.1"/>
    </source>
</evidence>
<dbReference type="Gene3D" id="2.40.160.100">
    <property type="match status" value="1"/>
</dbReference>
<dbReference type="SUPFAM" id="SSF56935">
    <property type="entry name" value="Porins"/>
    <property type="match status" value="1"/>
</dbReference>
<dbReference type="EMBL" id="BSOW01000002">
    <property type="protein sequence ID" value="GLR84078.1"/>
    <property type="molecule type" value="Genomic_DNA"/>
</dbReference>
<sequence length="422" mass="47155">MLADPRVPRQPFDQFKYIPLSDTDRDTYLSFGAGTRERFESNNAAGFGTGSNGSQNYVISRNEFHADLRIANQIQAFVQFQADYAPWKTMLTPVDRDKLDLEQAFVVLTEPIGGGTLKLRAGRQQFAFDLQRFVSVRDGPNVRQSYDAGWADYENGPWRFITFYSLPVQVRDVTIFDDYSSVTKQTFGMARTEYKFSESLFIAGYYANFTQANAQFANASGDERRDIFDVHLNGKANHFDFDFEVMNQSGRIGIEPIEAWAVGALAGYTFADVNWSPRMGIQFDAASGDGNTKQNFGTFNPLFPNGYYFTLASYTGYANLIHIKPSLILTPTSSLKIMIAAAAQWRQTTADAVYTQPDIAVPKTAGRPGAYTGSYGQVRLDWTIDRATSFAVEAVHFKIGDALRNAGGHDSNYLGVEIKRGW</sequence>
<keyword evidence="3" id="KW-1185">Reference proteome</keyword>
<dbReference type="InterPro" id="IPR025388">
    <property type="entry name" value="Alginate_export_dom"/>
</dbReference>
<evidence type="ECO:0000259" key="1">
    <source>
        <dbReference type="Pfam" id="PF13372"/>
    </source>
</evidence>
<gene>
    <name evidence="2" type="ORF">GCM10007857_07880</name>
</gene>
<accession>A0ABQ6AR83</accession>
<comment type="caution">
    <text evidence="2">The sequence shown here is derived from an EMBL/GenBank/DDBJ whole genome shotgun (WGS) entry which is preliminary data.</text>
</comment>
<name>A0ABQ6AR83_9BRAD</name>
<feature type="domain" description="Alginate export" evidence="1">
    <location>
        <begin position="28"/>
        <end position="416"/>
    </location>
</feature>
<dbReference type="InterPro" id="IPR053728">
    <property type="entry name" value="Alginate_Permeability_Chnl"/>
</dbReference>
<organism evidence="2 3">
    <name type="scientific">Bradyrhizobium iriomotense</name>
    <dbReference type="NCBI Taxonomy" id="441950"/>
    <lineage>
        <taxon>Bacteria</taxon>
        <taxon>Pseudomonadati</taxon>
        <taxon>Pseudomonadota</taxon>
        <taxon>Alphaproteobacteria</taxon>
        <taxon>Hyphomicrobiales</taxon>
        <taxon>Nitrobacteraceae</taxon>
        <taxon>Bradyrhizobium</taxon>
    </lineage>
</organism>